<sequence length="335" mass="38314">MDPFLNQHRPWVSVICTCYNQADYVIDSLQSVVDQRYANIELVVIDNASTDDSAGQIRQFCQQHPAVQFVQNTTNVGLCRAFNQGLALTTGDFVIDLAADDLLMPNRVARQVARFLSLPPFYGVVFTNAALISSQGNVMGHHFPLNAAGHASVPVPSGDVFKAVLERYFICTPTMMMRRSMLDELGGYDEDLAFEDFDFWVRSSREYRYAYIDEVLTQKRRLPHSLGQQITLPENALLESTLRVCFKANTLCQTPDERHALAMRVRQFIRKCFYAEQHELADKFGRLLREIETPDLLTRLILRLGHLKLPINGMYRYYLTRRAFKGGMRLEMKGV</sequence>
<organism evidence="2 3">
    <name type="scientific">Fibrella aquatilis</name>
    <dbReference type="NCBI Taxonomy" id="2817059"/>
    <lineage>
        <taxon>Bacteria</taxon>
        <taxon>Pseudomonadati</taxon>
        <taxon>Bacteroidota</taxon>
        <taxon>Cytophagia</taxon>
        <taxon>Cytophagales</taxon>
        <taxon>Spirosomataceae</taxon>
        <taxon>Fibrella</taxon>
    </lineage>
</organism>
<dbReference type="AlphaFoldDB" id="A0A939GAR7"/>
<dbReference type="PANTHER" id="PTHR43685">
    <property type="entry name" value="GLYCOSYLTRANSFERASE"/>
    <property type="match status" value="1"/>
</dbReference>
<protein>
    <submittedName>
        <fullName evidence="2">Glycosyltransferase</fullName>
    </submittedName>
</protein>
<reference evidence="2 3" key="1">
    <citation type="submission" date="2021-03" db="EMBL/GenBank/DDBJ databases">
        <title>Fibrella sp. HMF5036 genome sequencing and assembly.</title>
        <authorList>
            <person name="Kang H."/>
            <person name="Kim H."/>
            <person name="Bae S."/>
            <person name="Joh K."/>
        </authorList>
    </citation>
    <scope>NUCLEOTIDE SEQUENCE [LARGE SCALE GENOMIC DNA]</scope>
    <source>
        <strain evidence="2 3">HMF5036</strain>
    </source>
</reference>
<evidence type="ECO:0000313" key="2">
    <source>
        <dbReference type="EMBL" id="MBO0933216.1"/>
    </source>
</evidence>
<keyword evidence="3" id="KW-1185">Reference proteome</keyword>
<dbReference type="Gene3D" id="3.90.550.10">
    <property type="entry name" value="Spore Coat Polysaccharide Biosynthesis Protein SpsA, Chain A"/>
    <property type="match status" value="1"/>
</dbReference>
<evidence type="ECO:0000259" key="1">
    <source>
        <dbReference type="Pfam" id="PF00535"/>
    </source>
</evidence>
<dbReference type="Proteomes" id="UP000664795">
    <property type="component" value="Unassembled WGS sequence"/>
</dbReference>
<dbReference type="EMBL" id="JAFMYU010000018">
    <property type="protein sequence ID" value="MBO0933216.1"/>
    <property type="molecule type" value="Genomic_DNA"/>
</dbReference>
<dbReference type="InterPro" id="IPR029044">
    <property type="entry name" value="Nucleotide-diphossugar_trans"/>
</dbReference>
<name>A0A939GAR7_9BACT</name>
<proteinExistence type="predicted"/>
<dbReference type="Pfam" id="PF00535">
    <property type="entry name" value="Glycos_transf_2"/>
    <property type="match status" value="1"/>
</dbReference>
<dbReference type="InterPro" id="IPR001173">
    <property type="entry name" value="Glyco_trans_2-like"/>
</dbReference>
<dbReference type="SUPFAM" id="SSF53448">
    <property type="entry name" value="Nucleotide-diphospho-sugar transferases"/>
    <property type="match status" value="1"/>
</dbReference>
<dbReference type="InterPro" id="IPR050834">
    <property type="entry name" value="Glycosyltransf_2"/>
</dbReference>
<gene>
    <name evidence="2" type="ORF">J2I48_19555</name>
</gene>
<accession>A0A939GAR7</accession>
<dbReference type="PANTHER" id="PTHR43685:SF2">
    <property type="entry name" value="GLYCOSYLTRANSFERASE 2-LIKE DOMAIN-CONTAINING PROTEIN"/>
    <property type="match status" value="1"/>
</dbReference>
<evidence type="ECO:0000313" key="3">
    <source>
        <dbReference type="Proteomes" id="UP000664795"/>
    </source>
</evidence>
<comment type="caution">
    <text evidence="2">The sequence shown here is derived from an EMBL/GenBank/DDBJ whole genome shotgun (WGS) entry which is preliminary data.</text>
</comment>
<feature type="domain" description="Glycosyltransferase 2-like" evidence="1">
    <location>
        <begin position="13"/>
        <end position="185"/>
    </location>
</feature>